<reference evidence="7 8" key="4">
    <citation type="journal article" date="2020" name="Sci. Rep.">
        <title>beta-carboline chemical signals induce reveromycin production through a LuxR family regulator in Streptomyces sp. SN-593.</title>
        <authorList>
            <person name="Panthee S."/>
            <person name="Kito N."/>
            <person name="Hayashi T."/>
            <person name="Shimizu T."/>
            <person name="Ishikawa J."/>
            <person name="Hamamoto H."/>
            <person name="Osada H."/>
            <person name="Takahashi S."/>
        </authorList>
    </citation>
    <scope>NUCLEOTIDE SEQUENCE [LARGE SCALE GENOMIC DNA]</scope>
    <source>
        <strain evidence="7 8">SN-593</strain>
    </source>
</reference>
<comment type="pathway">
    <text evidence="2 6">One-carbon metabolism; tetrahydrofolate interconversion.</text>
</comment>
<evidence type="ECO:0000256" key="2">
    <source>
        <dbReference type="ARBA" id="ARBA00004777"/>
    </source>
</evidence>
<comment type="cofactor">
    <cofactor evidence="1 6">
        <name>FAD</name>
        <dbReference type="ChEBI" id="CHEBI:57692"/>
    </cofactor>
</comment>
<keyword evidence="5 6" id="KW-0560">Oxidoreductase</keyword>
<evidence type="ECO:0000256" key="4">
    <source>
        <dbReference type="ARBA" id="ARBA00022827"/>
    </source>
</evidence>
<dbReference type="Gene3D" id="3.20.20.220">
    <property type="match status" value="1"/>
</dbReference>
<accession>A0A7U3UN96</accession>
<dbReference type="SUPFAM" id="SSF51730">
    <property type="entry name" value="FAD-linked oxidoreductase"/>
    <property type="match status" value="1"/>
</dbReference>
<dbReference type="GO" id="GO:0004489">
    <property type="term" value="F:methylenetetrahydrofolate reductase [NAD(P)H] activity"/>
    <property type="evidence" value="ECO:0007669"/>
    <property type="project" value="InterPro"/>
</dbReference>
<name>A0A7U3UN96_9ACTN</name>
<evidence type="ECO:0000313" key="8">
    <source>
        <dbReference type="Proteomes" id="UP000595703"/>
    </source>
</evidence>
<evidence type="ECO:0000256" key="3">
    <source>
        <dbReference type="ARBA" id="ARBA00022630"/>
    </source>
</evidence>
<dbReference type="EMBL" id="AP018365">
    <property type="protein sequence ID" value="BBA95681.1"/>
    <property type="molecule type" value="Genomic_DNA"/>
</dbReference>
<gene>
    <name evidence="7" type="ORF">RVR_640</name>
</gene>
<dbReference type="KEGG" id="arev:RVR_640"/>
<dbReference type="InterPro" id="IPR029041">
    <property type="entry name" value="FAD-linked_oxidoreductase-like"/>
</dbReference>
<keyword evidence="4 6" id="KW-0274">FAD</keyword>
<proteinExistence type="inferred from homology"/>
<sequence>MRDVLATSGAPLLGAYVVPEAGDRESAAGAAAAVRAAGADLIVTATSGPEHSRYTSTNQSIDLAAACQKHTGGPALATVTTWSRTVMALQAHLLGGHARGVTRLVCGNGSAPGSGDRAQADGRWAVDAVGLIELLRGLNEGVDRYGLRLDTPTHFDIGVRLRAVPTLTAADRGRIRSRIGAGAHFVVTSPVYTRRALDALLDLVDGAVPVLATVHPLRSLAEARQLRSELPAGCVPDDLVNRLERAGDGAAEEGGRIAVELAACLAESTRGIILSRADRPEFVAGVRAVLPRPVAG</sequence>
<keyword evidence="3 6" id="KW-0285">Flavoprotein</keyword>
<reference evidence="7 8" key="3">
    <citation type="journal article" date="2011" name="Nat. Chem. Biol.">
        <title>Reveromycin A biosynthesis uses RevG and RevJ for stereospecific spiroacetal formation.</title>
        <authorList>
            <person name="Takahashi S."/>
            <person name="Toyoda A."/>
            <person name="Sekiyama Y."/>
            <person name="Takagi H."/>
            <person name="Nogawa T."/>
            <person name="Uramoto M."/>
            <person name="Suzuki R."/>
            <person name="Koshino H."/>
            <person name="Kumano T."/>
            <person name="Panthee S."/>
            <person name="Dairi T."/>
            <person name="Ishikawa J."/>
            <person name="Ikeda H."/>
            <person name="Sakaki Y."/>
            <person name="Osada H."/>
        </authorList>
    </citation>
    <scope>NUCLEOTIDE SEQUENCE [LARGE SCALE GENOMIC DNA]</scope>
    <source>
        <strain evidence="7 8">SN-593</strain>
    </source>
</reference>
<keyword evidence="8" id="KW-1185">Reference proteome</keyword>
<dbReference type="UniPathway" id="UPA00193"/>
<dbReference type="Pfam" id="PF02219">
    <property type="entry name" value="MTHFR"/>
    <property type="match status" value="1"/>
</dbReference>
<evidence type="ECO:0000256" key="6">
    <source>
        <dbReference type="RuleBase" id="RU003862"/>
    </source>
</evidence>
<evidence type="ECO:0000313" key="7">
    <source>
        <dbReference type="EMBL" id="BBA95681.1"/>
    </source>
</evidence>
<dbReference type="GO" id="GO:0035999">
    <property type="term" value="P:tetrahydrofolate interconversion"/>
    <property type="evidence" value="ECO:0007669"/>
    <property type="project" value="UniProtKB-UniPathway"/>
</dbReference>
<dbReference type="AlphaFoldDB" id="A0A7U3UN96"/>
<protein>
    <recommendedName>
        <fullName evidence="6">Methylenetetrahydrofolate reductase</fullName>
    </recommendedName>
</protein>
<dbReference type="GO" id="GO:0006555">
    <property type="term" value="P:methionine metabolic process"/>
    <property type="evidence" value="ECO:0007669"/>
    <property type="project" value="InterPro"/>
</dbReference>
<comment type="similarity">
    <text evidence="6">Belongs to the methylenetetrahydrofolate reductase family.</text>
</comment>
<dbReference type="Proteomes" id="UP000595703">
    <property type="component" value="Chromosome"/>
</dbReference>
<dbReference type="RefSeq" id="WP_202232177.1">
    <property type="nucleotide sequence ID" value="NZ_AP018365.1"/>
</dbReference>
<dbReference type="InterPro" id="IPR003171">
    <property type="entry name" value="Mehydrof_redctse-like"/>
</dbReference>
<reference evidence="7 8" key="1">
    <citation type="journal article" date="2010" name="J. Bacteriol.">
        <title>Biochemical characterization of a novel indole prenyltransferase from Streptomyces sp. SN-593.</title>
        <authorList>
            <person name="Takahashi S."/>
            <person name="Takagi H."/>
            <person name="Toyoda A."/>
            <person name="Uramoto M."/>
            <person name="Nogawa T."/>
            <person name="Ueki M."/>
            <person name="Sakaki Y."/>
            <person name="Osada H."/>
        </authorList>
    </citation>
    <scope>NUCLEOTIDE SEQUENCE [LARGE SCALE GENOMIC DNA]</scope>
    <source>
        <strain evidence="7 8">SN-593</strain>
    </source>
</reference>
<organism evidence="7 8">
    <name type="scientific">Actinacidiphila reveromycinica</name>
    <dbReference type="NCBI Taxonomy" id="659352"/>
    <lineage>
        <taxon>Bacteria</taxon>
        <taxon>Bacillati</taxon>
        <taxon>Actinomycetota</taxon>
        <taxon>Actinomycetes</taxon>
        <taxon>Kitasatosporales</taxon>
        <taxon>Streptomycetaceae</taxon>
        <taxon>Actinacidiphila</taxon>
    </lineage>
</organism>
<evidence type="ECO:0000256" key="1">
    <source>
        <dbReference type="ARBA" id="ARBA00001974"/>
    </source>
</evidence>
<evidence type="ECO:0000256" key="5">
    <source>
        <dbReference type="ARBA" id="ARBA00023002"/>
    </source>
</evidence>
<reference evidence="7 8" key="2">
    <citation type="journal article" date="2011" name="J. Antibiot.">
        <title>Furaquinocins I and J: novel polyketide isoprenoid hybrid compounds from Streptomyces reveromyceticus SN-593.</title>
        <authorList>
            <person name="Panthee S."/>
            <person name="Takahashi S."/>
            <person name="Takagi H."/>
            <person name="Nogawa T."/>
            <person name="Oowada E."/>
            <person name="Uramoto M."/>
            <person name="Osada H."/>
        </authorList>
    </citation>
    <scope>NUCLEOTIDE SEQUENCE [LARGE SCALE GENOMIC DNA]</scope>
    <source>
        <strain evidence="7 8">SN-593</strain>
    </source>
</reference>